<dbReference type="EMBL" id="CP054139">
    <property type="protein sequence ID" value="QKJ30018.1"/>
    <property type="molecule type" value="Genomic_DNA"/>
</dbReference>
<reference evidence="1 2" key="1">
    <citation type="submission" date="2020-05" db="EMBL/GenBank/DDBJ databases">
        <title>Mucilaginibacter mali sp. nov.</title>
        <authorList>
            <person name="Kim H.S."/>
            <person name="Lee K.C."/>
            <person name="Suh M.K."/>
            <person name="Kim J.-S."/>
            <person name="Han K.-I."/>
            <person name="Eom M.K."/>
            <person name="Shin Y.K."/>
            <person name="Lee J.-S."/>
        </authorList>
    </citation>
    <scope>NUCLEOTIDE SEQUENCE [LARGE SCALE GENOMIC DNA]</scope>
    <source>
        <strain evidence="1 2">G2-14</strain>
    </source>
</reference>
<dbReference type="Proteomes" id="UP000505355">
    <property type="component" value="Chromosome"/>
</dbReference>
<name>A0A7D4UAJ6_9SPHI</name>
<keyword evidence="2" id="KW-1185">Reference proteome</keyword>
<dbReference type="AlphaFoldDB" id="A0A7D4UAJ6"/>
<evidence type="ECO:0000313" key="2">
    <source>
        <dbReference type="Proteomes" id="UP000505355"/>
    </source>
</evidence>
<gene>
    <name evidence="1" type="ORF">HQ865_09695</name>
</gene>
<proteinExistence type="predicted"/>
<dbReference type="RefSeq" id="WP_173414708.1">
    <property type="nucleotide sequence ID" value="NZ_CP054139.1"/>
</dbReference>
<protein>
    <submittedName>
        <fullName evidence="1">Uncharacterized protein</fullName>
    </submittedName>
</protein>
<accession>A0A7D4UAJ6</accession>
<evidence type="ECO:0000313" key="1">
    <source>
        <dbReference type="EMBL" id="QKJ30018.1"/>
    </source>
</evidence>
<organism evidence="1 2">
    <name type="scientific">Mucilaginibacter mali</name>
    <dbReference type="NCBI Taxonomy" id="2740462"/>
    <lineage>
        <taxon>Bacteria</taxon>
        <taxon>Pseudomonadati</taxon>
        <taxon>Bacteroidota</taxon>
        <taxon>Sphingobacteriia</taxon>
        <taxon>Sphingobacteriales</taxon>
        <taxon>Sphingobacteriaceae</taxon>
        <taxon>Mucilaginibacter</taxon>
    </lineage>
</organism>
<dbReference type="KEGG" id="mmab:HQ865_09695"/>
<sequence>MLKRGVAIILIACTLAANFTKLFVFAGFEMNQKYIASTLCENRDKPWMHCNGRCYLMKKIKLAEDKEKSNERETQKNLLQQVYFTTTKQITFTSHLLQVFPERYKSMTPQSVSISILQPPQLAS</sequence>